<keyword evidence="6" id="KW-0560">Oxidoreductase</keyword>
<organism evidence="6 7">
    <name type="scientific">Anaerobutyricum hallii</name>
    <dbReference type="NCBI Taxonomy" id="39488"/>
    <lineage>
        <taxon>Bacteria</taxon>
        <taxon>Bacillati</taxon>
        <taxon>Bacillota</taxon>
        <taxon>Clostridia</taxon>
        <taxon>Lachnospirales</taxon>
        <taxon>Lachnospiraceae</taxon>
        <taxon>Anaerobutyricum</taxon>
    </lineage>
</organism>
<feature type="domain" description="RsdA/BaiN/AoA(So)-like Rossmann fold-like" evidence="4">
    <location>
        <begin position="11"/>
        <end position="420"/>
    </location>
</feature>
<evidence type="ECO:0000259" key="5">
    <source>
        <dbReference type="Pfam" id="PF22780"/>
    </source>
</evidence>
<evidence type="ECO:0000259" key="4">
    <source>
        <dbReference type="Pfam" id="PF03486"/>
    </source>
</evidence>
<dbReference type="SUPFAM" id="SSF51905">
    <property type="entry name" value="FAD/NAD(P)-binding domain"/>
    <property type="match status" value="1"/>
</dbReference>
<keyword evidence="7" id="KW-1185">Reference proteome</keyword>
<dbReference type="Pfam" id="PF22780">
    <property type="entry name" value="HI0933_like_1st"/>
    <property type="match status" value="1"/>
</dbReference>
<dbReference type="PANTHER" id="PTHR42887:SF2">
    <property type="entry name" value="OS12G0638800 PROTEIN"/>
    <property type="match status" value="1"/>
</dbReference>
<dbReference type="GO" id="GO:0016491">
    <property type="term" value="F:oxidoreductase activity"/>
    <property type="evidence" value="ECO:0007669"/>
    <property type="project" value="UniProtKB-KW"/>
</dbReference>
<evidence type="ECO:0000313" key="6">
    <source>
        <dbReference type="EMBL" id="SOB71828.1"/>
    </source>
</evidence>
<evidence type="ECO:0000256" key="2">
    <source>
        <dbReference type="ARBA" id="ARBA00022630"/>
    </source>
</evidence>
<dbReference type="KEGG" id="ehl:EHLA_1096"/>
<name>A0A285PQE6_9FIRM</name>
<dbReference type="InterPro" id="IPR023166">
    <property type="entry name" value="BaiN-like_dom_sf"/>
</dbReference>
<evidence type="ECO:0000313" key="7">
    <source>
        <dbReference type="Proteomes" id="UP000217549"/>
    </source>
</evidence>
<dbReference type="EC" id="1.-.-.-" evidence="6"/>
<reference evidence="7" key="1">
    <citation type="submission" date="2017-09" db="EMBL/GenBank/DDBJ databases">
        <authorList>
            <person name="Shetty A S."/>
        </authorList>
    </citation>
    <scope>NUCLEOTIDE SEQUENCE [LARGE SCALE GENOMIC DNA]</scope>
</reference>
<sequence>MKHTKKHRIWDTIIVGAGAAGMAAAIACKNQGQKVLLIDKQSQMGRKILVTGNGKCNLTNFSQKEEYYRSDCPGRAQKVLSVFGQREAMELFQSLGIYTKDKNGYVYPYSEQAASVREAFEAGVLSGTGVTFVPEAEVRTVSEKEGLFYIGVHLLSEENVQHKKEKYYVCKSLLITTGGLAGPKFGCDGSGYTFAKQFGHRIIRPLPALTALKSSAPFLKKVSGVRNQAAITLEINGNAVRHEIGELQWTDYGISGVAIFQLSRFAITALEENKKVSLSFDFMPELSSEEKGNLFLSLAQNNKKKSMLSFLKGLFPAKLCPIILREAKVEEGQTTGRMKKQDWENLVKAVAHFSLRINGYASYEKAQVTRGGVCLDELTDTLESVLQPGLFFAGEVADVDGTCGGYNLQWAFSSGTVAGRAIVKRNQELFKDDRHTMEENDGISERNRRR</sequence>
<dbReference type="PROSITE" id="PS51257">
    <property type="entry name" value="PROKAR_LIPOPROTEIN"/>
    <property type="match status" value="1"/>
</dbReference>
<dbReference type="AlphaFoldDB" id="A0A285PQE6"/>
<dbReference type="Gene3D" id="2.40.30.10">
    <property type="entry name" value="Translation factors"/>
    <property type="match status" value="1"/>
</dbReference>
<dbReference type="InterPro" id="IPR055178">
    <property type="entry name" value="RsdA/BaiN/AoA(So)-like_dom"/>
</dbReference>
<dbReference type="Proteomes" id="UP000217549">
    <property type="component" value="Chromosome I"/>
</dbReference>
<protein>
    <submittedName>
        <fullName evidence="6">Pyridine nucleotide disulphide reductase class-I signature</fullName>
        <ecNumber evidence="6">1.-.-.-</ecNumber>
    </submittedName>
</protein>
<feature type="domain" description="RsdA/BaiN/AoA(So)-like insert" evidence="5">
    <location>
        <begin position="207"/>
        <end position="368"/>
    </location>
</feature>
<dbReference type="NCBIfam" id="TIGR00275">
    <property type="entry name" value="aminoacetone oxidase family FAD-binding enzyme"/>
    <property type="match status" value="1"/>
</dbReference>
<keyword evidence="2" id="KW-0285">Flavoprotein</keyword>
<gene>
    <name evidence="6" type="ORF">EHLA_1096</name>
</gene>
<accession>A0A285PQE6</accession>
<dbReference type="InterPro" id="IPR036188">
    <property type="entry name" value="FAD/NAD-bd_sf"/>
</dbReference>
<dbReference type="Gene3D" id="3.50.50.60">
    <property type="entry name" value="FAD/NAD(P)-binding domain"/>
    <property type="match status" value="1"/>
</dbReference>
<dbReference type="Gene3D" id="1.10.8.260">
    <property type="entry name" value="HI0933 insert domain-like"/>
    <property type="match status" value="1"/>
</dbReference>
<dbReference type="PRINTS" id="PR00411">
    <property type="entry name" value="PNDRDTASEI"/>
</dbReference>
<dbReference type="Pfam" id="PF03486">
    <property type="entry name" value="HI0933_like"/>
    <property type="match status" value="1"/>
</dbReference>
<proteinExistence type="predicted"/>
<dbReference type="SUPFAM" id="SSF160996">
    <property type="entry name" value="HI0933 insert domain-like"/>
    <property type="match status" value="1"/>
</dbReference>
<dbReference type="PANTHER" id="PTHR42887">
    <property type="entry name" value="OS12G0638800 PROTEIN"/>
    <property type="match status" value="1"/>
</dbReference>
<keyword evidence="3" id="KW-0274">FAD</keyword>
<dbReference type="InterPro" id="IPR057661">
    <property type="entry name" value="RsdA/BaiN/AoA(So)_Rossmann"/>
</dbReference>
<dbReference type="EMBL" id="LT907978">
    <property type="protein sequence ID" value="SOB71828.1"/>
    <property type="molecule type" value="Genomic_DNA"/>
</dbReference>
<dbReference type="STRING" id="39488.ERS852450_02777"/>
<dbReference type="InterPro" id="IPR004792">
    <property type="entry name" value="BaiN-like"/>
</dbReference>
<evidence type="ECO:0000256" key="1">
    <source>
        <dbReference type="ARBA" id="ARBA00001974"/>
    </source>
</evidence>
<comment type="cofactor">
    <cofactor evidence="1">
        <name>FAD</name>
        <dbReference type="ChEBI" id="CHEBI:57692"/>
    </cofactor>
</comment>
<evidence type="ECO:0000256" key="3">
    <source>
        <dbReference type="ARBA" id="ARBA00022827"/>
    </source>
</evidence>
<dbReference type="RefSeq" id="WP_096239606.1">
    <property type="nucleotide sequence ID" value="NZ_LT907978.1"/>
</dbReference>